<feature type="transmembrane region" description="Helical" evidence="7">
    <location>
        <begin position="181"/>
        <end position="204"/>
    </location>
</feature>
<feature type="transmembrane region" description="Helical" evidence="7">
    <location>
        <begin position="117"/>
        <end position="140"/>
    </location>
</feature>
<evidence type="ECO:0000256" key="6">
    <source>
        <dbReference type="ARBA" id="ARBA00023136"/>
    </source>
</evidence>
<evidence type="ECO:0000256" key="2">
    <source>
        <dbReference type="ARBA" id="ARBA00022448"/>
    </source>
</evidence>
<name>A0ABX2EV69_9PSEU</name>
<keyword evidence="3 7" id="KW-0812">Transmembrane</keyword>
<feature type="transmembrane region" description="Helical" evidence="7">
    <location>
        <begin position="251"/>
        <end position="284"/>
    </location>
</feature>
<evidence type="ECO:0000313" key="9">
    <source>
        <dbReference type="EMBL" id="NRN62857.1"/>
    </source>
</evidence>
<evidence type="ECO:0000256" key="5">
    <source>
        <dbReference type="ARBA" id="ARBA00023065"/>
    </source>
</evidence>
<evidence type="ECO:0000256" key="4">
    <source>
        <dbReference type="ARBA" id="ARBA00022989"/>
    </source>
</evidence>
<sequence>MSFASAPAPVASHQLLIFLLQLVLLLVLAFALGRLAERVNLPAIVGELFAGVLLGPSLLGFVAPAVSNWLLPADAEQARMLDGASQIGVLLLVGVTGCYLDLGLIRRKRGTAAKISIAGLVIPLGFGIGLGALLPASLIPDTTTRWVFAMFLGVAMCVTAIPVIAKTLSDMRFLHRDVGQLTLAAGLIDDAVGWFLLSVISAIATVGVTMGYISLSILYLIGFVAFAFLVGRPLVGRLMAFAERFSGPGATIALTVIVIMSGAAITQAIGLEAIFGAFVAGIVIGSARTAGQAKLAPLHTVVQWVLAPLFLASAGLRMDLTALADAGVALAALAILVIAILGKFTGAYLGARMSRLSHWEGLAIGAGMNARGIVEVVIATVGLRLGVLDVGMYTAIVLVAVVTSLMGPPVMRMAMSRVVQTDVEARRKALHDRWTEPPGEQPKAA</sequence>
<evidence type="ECO:0000313" key="10">
    <source>
        <dbReference type="Proteomes" id="UP000763557"/>
    </source>
</evidence>
<feature type="transmembrane region" description="Helical" evidence="7">
    <location>
        <begin position="296"/>
        <end position="316"/>
    </location>
</feature>
<comment type="subcellular location">
    <subcellularLocation>
        <location evidence="1">Membrane</location>
        <topology evidence="1">Multi-pass membrane protein</topology>
    </subcellularLocation>
</comment>
<dbReference type="Proteomes" id="UP000763557">
    <property type="component" value="Unassembled WGS sequence"/>
</dbReference>
<feature type="transmembrane region" description="Helical" evidence="7">
    <location>
        <begin position="83"/>
        <end position="105"/>
    </location>
</feature>
<evidence type="ECO:0000256" key="3">
    <source>
        <dbReference type="ARBA" id="ARBA00022692"/>
    </source>
</evidence>
<keyword evidence="4 7" id="KW-1133">Transmembrane helix</keyword>
<feature type="transmembrane region" description="Helical" evidence="7">
    <location>
        <begin position="210"/>
        <end position="230"/>
    </location>
</feature>
<keyword evidence="10" id="KW-1185">Reference proteome</keyword>
<proteinExistence type="predicted"/>
<dbReference type="PANTHER" id="PTHR32468">
    <property type="entry name" value="CATION/H + ANTIPORTER"/>
    <property type="match status" value="1"/>
</dbReference>
<dbReference type="Pfam" id="PF00999">
    <property type="entry name" value="Na_H_Exchanger"/>
    <property type="match status" value="1"/>
</dbReference>
<dbReference type="PANTHER" id="PTHR32468:SF0">
    <property type="entry name" value="K(+)_H(+) ANTIPORTER 1"/>
    <property type="match status" value="1"/>
</dbReference>
<organism evidence="9 10">
    <name type="scientific">Kibdelosporangium persicum</name>
    <dbReference type="NCBI Taxonomy" id="2698649"/>
    <lineage>
        <taxon>Bacteria</taxon>
        <taxon>Bacillati</taxon>
        <taxon>Actinomycetota</taxon>
        <taxon>Actinomycetes</taxon>
        <taxon>Pseudonocardiales</taxon>
        <taxon>Pseudonocardiaceae</taxon>
        <taxon>Kibdelosporangium</taxon>
    </lineage>
</organism>
<keyword evidence="2" id="KW-0813">Transport</keyword>
<keyword evidence="5" id="KW-0406">Ion transport</keyword>
<gene>
    <name evidence="9" type="ORF">GC106_580</name>
</gene>
<dbReference type="RefSeq" id="WP_173123091.1">
    <property type="nucleotide sequence ID" value="NZ_CBCSGW010000042.1"/>
</dbReference>
<dbReference type="InterPro" id="IPR050794">
    <property type="entry name" value="CPA2_transporter"/>
</dbReference>
<feature type="transmembrane region" description="Helical" evidence="7">
    <location>
        <begin position="328"/>
        <end position="349"/>
    </location>
</feature>
<feature type="transmembrane region" description="Helical" evidence="7">
    <location>
        <begin position="48"/>
        <end position="71"/>
    </location>
</feature>
<feature type="transmembrane region" description="Helical" evidence="7">
    <location>
        <begin position="146"/>
        <end position="169"/>
    </location>
</feature>
<feature type="transmembrane region" description="Helical" evidence="7">
    <location>
        <begin position="390"/>
        <end position="407"/>
    </location>
</feature>
<accession>A0ABX2EV69</accession>
<protein>
    <submittedName>
        <fullName evidence="9">Integral membrane ion antiporter</fullName>
    </submittedName>
</protein>
<feature type="transmembrane region" description="Helical" evidence="7">
    <location>
        <begin position="15"/>
        <end position="36"/>
    </location>
</feature>
<keyword evidence="6 7" id="KW-0472">Membrane</keyword>
<feature type="domain" description="Cation/H+ exchanger transmembrane" evidence="8">
    <location>
        <begin position="28"/>
        <end position="410"/>
    </location>
</feature>
<comment type="caution">
    <text evidence="9">The sequence shown here is derived from an EMBL/GenBank/DDBJ whole genome shotgun (WGS) entry which is preliminary data.</text>
</comment>
<dbReference type="InterPro" id="IPR038770">
    <property type="entry name" value="Na+/solute_symporter_sf"/>
</dbReference>
<evidence type="ECO:0000259" key="8">
    <source>
        <dbReference type="Pfam" id="PF00999"/>
    </source>
</evidence>
<evidence type="ECO:0000256" key="7">
    <source>
        <dbReference type="SAM" id="Phobius"/>
    </source>
</evidence>
<dbReference type="Gene3D" id="1.20.1530.20">
    <property type="match status" value="1"/>
</dbReference>
<evidence type="ECO:0000256" key="1">
    <source>
        <dbReference type="ARBA" id="ARBA00004141"/>
    </source>
</evidence>
<dbReference type="EMBL" id="JAAATY010000001">
    <property type="protein sequence ID" value="NRN62857.1"/>
    <property type="molecule type" value="Genomic_DNA"/>
</dbReference>
<dbReference type="InterPro" id="IPR006153">
    <property type="entry name" value="Cation/H_exchanger_TM"/>
</dbReference>
<reference evidence="9 10" key="1">
    <citation type="submission" date="2020-01" db="EMBL/GenBank/DDBJ databases">
        <title>Kibdelosporangium persica a novel Actinomycetes from a hot desert in Iran.</title>
        <authorList>
            <person name="Safaei N."/>
            <person name="Zaburannyi N."/>
            <person name="Mueller R."/>
            <person name="Wink J."/>
        </authorList>
    </citation>
    <scope>NUCLEOTIDE SEQUENCE [LARGE SCALE GENOMIC DNA]</scope>
    <source>
        <strain evidence="9 10">4NS15</strain>
    </source>
</reference>